<dbReference type="OrthoDB" id="7629852at2"/>
<organism evidence="1 2">
    <name type="scientific">Sphingorhabdus pulchriflava</name>
    <dbReference type="NCBI Taxonomy" id="2292257"/>
    <lineage>
        <taxon>Bacteria</taxon>
        <taxon>Pseudomonadati</taxon>
        <taxon>Pseudomonadota</taxon>
        <taxon>Alphaproteobacteria</taxon>
        <taxon>Sphingomonadales</taxon>
        <taxon>Sphingomonadaceae</taxon>
        <taxon>Sphingorhabdus</taxon>
    </lineage>
</organism>
<dbReference type="Proteomes" id="UP000263833">
    <property type="component" value="Unassembled WGS sequence"/>
</dbReference>
<evidence type="ECO:0000313" key="2">
    <source>
        <dbReference type="Proteomes" id="UP000263833"/>
    </source>
</evidence>
<sequence length="173" mass="18766">MHDLLLAVALAAPLPLVAPTPVPVPPPVREASPEDRYSTIAYDPTEDAASELEFRLKGTAISGKKLLIIMGGNWCRDSAALANLIDSPRFVGMITQNYEVLFVDAGVPQTGRGRNLDIAKRFGIKKIKGTPTVLVVSPEGKLLNSKKDAASWRNAASRDEDAIYRYFAEFTPA</sequence>
<protein>
    <submittedName>
        <fullName evidence="1">Thioredoxin family protein</fullName>
    </submittedName>
</protein>
<dbReference type="RefSeq" id="WP_115549634.1">
    <property type="nucleotide sequence ID" value="NZ_QRGP01000002.1"/>
</dbReference>
<comment type="caution">
    <text evidence="1">The sequence shown here is derived from an EMBL/GenBank/DDBJ whole genome shotgun (WGS) entry which is preliminary data.</text>
</comment>
<dbReference type="EMBL" id="QRGP01000002">
    <property type="protein sequence ID" value="RDV02529.1"/>
    <property type="molecule type" value="Genomic_DNA"/>
</dbReference>
<dbReference type="Gene3D" id="3.40.30.10">
    <property type="entry name" value="Glutaredoxin"/>
    <property type="match status" value="1"/>
</dbReference>
<accession>A0A371B4L6</accession>
<evidence type="ECO:0000313" key="1">
    <source>
        <dbReference type="EMBL" id="RDV02529.1"/>
    </source>
</evidence>
<proteinExistence type="predicted"/>
<gene>
    <name evidence="1" type="ORF">DXH95_11210</name>
</gene>
<reference evidence="2" key="1">
    <citation type="submission" date="2018-08" db="EMBL/GenBank/DDBJ databases">
        <authorList>
            <person name="Kim S.-J."/>
            <person name="Jung G.-Y."/>
        </authorList>
    </citation>
    <scope>NUCLEOTIDE SEQUENCE [LARGE SCALE GENOMIC DNA]</scope>
    <source>
        <strain evidence="2">GY_G</strain>
    </source>
</reference>
<name>A0A371B4L6_9SPHN</name>
<dbReference type="SUPFAM" id="SSF52833">
    <property type="entry name" value="Thioredoxin-like"/>
    <property type="match status" value="1"/>
</dbReference>
<dbReference type="InterPro" id="IPR036249">
    <property type="entry name" value="Thioredoxin-like_sf"/>
</dbReference>
<dbReference type="AlphaFoldDB" id="A0A371B4L6"/>
<keyword evidence="2" id="KW-1185">Reference proteome</keyword>